<evidence type="ECO:0000313" key="6">
    <source>
        <dbReference type="EMBL" id="KAI3433820.1"/>
    </source>
</evidence>
<organism evidence="6 7">
    <name type="scientific">Chlorella vulgaris</name>
    <name type="common">Green alga</name>
    <dbReference type="NCBI Taxonomy" id="3077"/>
    <lineage>
        <taxon>Eukaryota</taxon>
        <taxon>Viridiplantae</taxon>
        <taxon>Chlorophyta</taxon>
        <taxon>core chlorophytes</taxon>
        <taxon>Trebouxiophyceae</taxon>
        <taxon>Chlorellales</taxon>
        <taxon>Chlorellaceae</taxon>
        <taxon>Chlorella clade</taxon>
        <taxon>Chlorella</taxon>
    </lineage>
</organism>
<protein>
    <recommendedName>
        <fullName evidence="5">MYND-type domain-containing protein</fullName>
    </recommendedName>
</protein>
<dbReference type="InterPro" id="IPR002893">
    <property type="entry name" value="Znf_MYND"/>
</dbReference>
<dbReference type="Gene3D" id="6.10.140.2220">
    <property type="match status" value="1"/>
</dbReference>
<evidence type="ECO:0000313" key="7">
    <source>
        <dbReference type="Proteomes" id="UP001055712"/>
    </source>
</evidence>
<dbReference type="GO" id="GO:0008270">
    <property type="term" value="F:zinc ion binding"/>
    <property type="evidence" value="ECO:0007669"/>
    <property type="project" value="UniProtKB-KW"/>
</dbReference>
<evidence type="ECO:0000256" key="3">
    <source>
        <dbReference type="ARBA" id="ARBA00022833"/>
    </source>
</evidence>
<dbReference type="Pfam" id="PF01753">
    <property type="entry name" value="zf-MYND"/>
    <property type="match status" value="1"/>
</dbReference>
<evidence type="ECO:0000256" key="1">
    <source>
        <dbReference type="ARBA" id="ARBA00022723"/>
    </source>
</evidence>
<keyword evidence="1" id="KW-0479">Metal-binding</keyword>
<dbReference type="AlphaFoldDB" id="A0A9D4YZM2"/>
<dbReference type="PROSITE" id="PS50865">
    <property type="entry name" value="ZF_MYND_2"/>
    <property type="match status" value="1"/>
</dbReference>
<keyword evidence="3" id="KW-0862">Zinc</keyword>
<gene>
    <name evidence="6" type="ORF">D9Q98_003624</name>
</gene>
<comment type="caution">
    <text evidence="6">The sequence shown here is derived from an EMBL/GenBank/DDBJ whole genome shotgun (WGS) entry which is preliminary data.</text>
</comment>
<evidence type="ECO:0000256" key="2">
    <source>
        <dbReference type="ARBA" id="ARBA00022771"/>
    </source>
</evidence>
<reference evidence="6" key="1">
    <citation type="journal article" date="2019" name="Plant J.">
        <title>Chlorella vulgaris genome assembly and annotation reveals the molecular basis for metabolic acclimation to high light conditions.</title>
        <authorList>
            <person name="Cecchin M."/>
            <person name="Marcolungo L."/>
            <person name="Rossato M."/>
            <person name="Girolomoni L."/>
            <person name="Cosentino E."/>
            <person name="Cuine S."/>
            <person name="Li-Beisson Y."/>
            <person name="Delledonne M."/>
            <person name="Ballottari M."/>
        </authorList>
    </citation>
    <scope>NUCLEOTIDE SEQUENCE</scope>
    <source>
        <strain evidence="6">211/11P</strain>
    </source>
</reference>
<evidence type="ECO:0000256" key="4">
    <source>
        <dbReference type="PROSITE-ProRule" id="PRU00134"/>
    </source>
</evidence>
<dbReference type="SUPFAM" id="SSF144232">
    <property type="entry name" value="HIT/MYND zinc finger-like"/>
    <property type="match status" value="1"/>
</dbReference>
<dbReference type="OrthoDB" id="3174329at2759"/>
<proteinExistence type="predicted"/>
<evidence type="ECO:0000259" key="5">
    <source>
        <dbReference type="PROSITE" id="PS50865"/>
    </source>
</evidence>
<dbReference type="EMBL" id="SIDB01000004">
    <property type="protein sequence ID" value="KAI3433820.1"/>
    <property type="molecule type" value="Genomic_DNA"/>
</dbReference>
<keyword evidence="7" id="KW-1185">Reference proteome</keyword>
<name>A0A9D4YZM2_CHLVU</name>
<feature type="domain" description="MYND-type" evidence="5">
    <location>
        <begin position="407"/>
        <end position="456"/>
    </location>
</feature>
<reference evidence="6" key="2">
    <citation type="submission" date="2020-11" db="EMBL/GenBank/DDBJ databases">
        <authorList>
            <person name="Cecchin M."/>
            <person name="Marcolungo L."/>
            <person name="Rossato M."/>
            <person name="Girolomoni L."/>
            <person name="Cosentino E."/>
            <person name="Cuine S."/>
            <person name="Li-Beisson Y."/>
            <person name="Delledonne M."/>
            <person name="Ballottari M."/>
        </authorList>
    </citation>
    <scope>NUCLEOTIDE SEQUENCE</scope>
    <source>
        <strain evidence="6">211/11P</strain>
        <tissue evidence="6">Whole cell</tissue>
    </source>
</reference>
<dbReference type="Proteomes" id="UP001055712">
    <property type="component" value="Unassembled WGS sequence"/>
</dbReference>
<keyword evidence="2 4" id="KW-0863">Zinc-finger</keyword>
<accession>A0A9D4YZM2</accession>
<sequence>MFGERSCSAEPEHMTMALGREQGPHSSGSRHTCRIPYRRSHTDTHSPSLQAVEVVVDARVDGPAWEHQPALDLGTVVKAGDSGCRIVTVLFRTDEIDAGRKVWWQERAAFACADMLLPLRPPHPATTLHDVAPTHCSARGFRKIQLGLAEGGSHSGGSQHVAGCIGNLVSWVLAGTVDYHFNLSQHFADPHMLVHVSKIFRHYASIDWVRHQDPYCNFSCSTTMKDKGAPLRGKIAGRRGMALETLSSCVGGEVMPYQLLYGGWLAAGMSGHQSSLSIDSQANVLLGFMATSLCDDSQSECLRLLAMRVGQAEAVVAAAVSFQPARADDELAAALLSAIEHGPAALVGSPPVQQALQGLVDRLGAVAEASDAITALHAEVSALLHRKPQPGDELELAQVAANRSCAYLRCANLAGEGGSAAGQGAGSQRCSKCRAAWYCGTACSHADWRVGHRRVCRALGAARLAEKERAGG</sequence>